<dbReference type="Proteomes" id="UP001642260">
    <property type="component" value="Unassembled WGS sequence"/>
</dbReference>
<dbReference type="PANTHER" id="PTHR45648">
    <property type="entry name" value="GDSL LIPASE/ACYLHYDROLASE FAMILY PROTEIN (AFU_ORTHOLOGUE AFUA_4G14700)"/>
    <property type="match status" value="1"/>
</dbReference>
<dbReference type="PANTHER" id="PTHR45648:SF139">
    <property type="entry name" value="GDSL ESTERASE_LIPASE"/>
    <property type="match status" value="1"/>
</dbReference>
<dbReference type="InterPro" id="IPR035669">
    <property type="entry name" value="SGNH_plant_lipase-like"/>
</dbReference>
<sequence length="373" mass="41096">MTMIKAIFLVPFFILFFFGSRRVASAGDQKALAASFVFGDSLVDAGNNNYLQTLSRANSPPNGIDFKPSRGNPTGRFTNGRTIADIVGEKLGQPNYAVPYLAPNANGETLLNGVNYASGGGGILNATGSVFVNRLGMDIQVDYFSITRKQFDKLLGEDKARDYIKKSLFSIVIGSNDFLNNYLVPFVAAQARLTQPPEAFVEDMINHLRDQLKRLYALDARKFVVGNVAPIGCIPYQKSTNQLKDKQCVDLANKLALQYNARLKDLLMVELKDSLKDAHFVYANVYDLVMDLIVNYKQYGFTTSSEACCGTGGRLAGILPCGPTSSLCTDRSKHVFWDPYHPSEAANLLIADKLLNGDSKYVTPFNLLHLRDL</sequence>
<dbReference type="EMBL" id="CAKOAT010061821">
    <property type="protein sequence ID" value="CAH8305776.1"/>
    <property type="molecule type" value="Genomic_DNA"/>
</dbReference>
<keyword evidence="2" id="KW-0378">Hydrolase</keyword>
<dbReference type="Pfam" id="PF00657">
    <property type="entry name" value="Lipase_GDSL"/>
    <property type="match status" value="1"/>
</dbReference>
<comment type="similarity">
    <text evidence="1">Belongs to the 'GDSL' lipolytic enzyme family.</text>
</comment>
<dbReference type="GO" id="GO:0016787">
    <property type="term" value="F:hydrolase activity"/>
    <property type="evidence" value="ECO:0007669"/>
    <property type="project" value="UniProtKB-KW"/>
</dbReference>
<dbReference type="InterPro" id="IPR051058">
    <property type="entry name" value="GDSL_Est/Lipase"/>
</dbReference>
<evidence type="ECO:0000256" key="2">
    <source>
        <dbReference type="ARBA" id="ARBA00022801"/>
    </source>
</evidence>
<proteinExistence type="inferred from homology"/>
<comment type="caution">
    <text evidence="6">The sequence shown here is derived from an EMBL/GenBank/DDBJ whole genome shotgun (WGS) entry which is preliminary data.</text>
</comment>
<evidence type="ECO:0000256" key="4">
    <source>
        <dbReference type="ARBA" id="ARBA00023098"/>
    </source>
</evidence>
<evidence type="ECO:0000256" key="1">
    <source>
        <dbReference type="ARBA" id="ARBA00008668"/>
    </source>
</evidence>
<dbReference type="AlphaFoldDB" id="A0ABC8IX85"/>
<dbReference type="InterPro" id="IPR001087">
    <property type="entry name" value="GDSL"/>
</dbReference>
<name>A0ABC8IX85_ERUVS</name>
<evidence type="ECO:0000313" key="6">
    <source>
        <dbReference type="EMBL" id="CAH8305776.1"/>
    </source>
</evidence>
<dbReference type="SUPFAM" id="SSF52266">
    <property type="entry name" value="SGNH hydrolase"/>
    <property type="match status" value="1"/>
</dbReference>
<keyword evidence="5" id="KW-0732">Signal</keyword>
<dbReference type="Gene3D" id="3.40.50.1110">
    <property type="entry name" value="SGNH hydrolase"/>
    <property type="match status" value="1"/>
</dbReference>
<reference evidence="6 7" key="1">
    <citation type="submission" date="2022-03" db="EMBL/GenBank/DDBJ databases">
        <authorList>
            <person name="Macdonald S."/>
            <person name="Ahmed S."/>
            <person name="Newling K."/>
        </authorList>
    </citation>
    <scope>NUCLEOTIDE SEQUENCE [LARGE SCALE GENOMIC DNA]</scope>
</reference>
<feature type="chain" id="PRO_5044808112" description="GDSL esterase/lipase" evidence="5">
    <location>
        <begin position="27"/>
        <end position="373"/>
    </location>
</feature>
<dbReference type="CDD" id="cd01837">
    <property type="entry name" value="SGNH_plant_lipase_like"/>
    <property type="match status" value="1"/>
</dbReference>
<evidence type="ECO:0000313" key="7">
    <source>
        <dbReference type="Proteomes" id="UP001642260"/>
    </source>
</evidence>
<protein>
    <recommendedName>
        <fullName evidence="8">GDSL esterase/lipase</fullName>
    </recommendedName>
</protein>
<dbReference type="InterPro" id="IPR036514">
    <property type="entry name" value="SGNH_hydro_sf"/>
</dbReference>
<feature type="signal peptide" evidence="5">
    <location>
        <begin position="1"/>
        <end position="26"/>
    </location>
</feature>
<keyword evidence="4" id="KW-0443">Lipid metabolism</keyword>
<gene>
    <name evidence="6" type="ORF">ERUC_LOCUS3966</name>
</gene>
<dbReference type="GO" id="GO:0016042">
    <property type="term" value="P:lipid catabolic process"/>
    <property type="evidence" value="ECO:0007669"/>
    <property type="project" value="UniProtKB-KW"/>
</dbReference>
<evidence type="ECO:0000256" key="5">
    <source>
        <dbReference type="SAM" id="SignalP"/>
    </source>
</evidence>
<evidence type="ECO:0000256" key="3">
    <source>
        <dbReference type="ARBA" id="ARBA00022963"/>
    </source>
</evidence>
<organism evidence="6 7">
    <name type="scientific">Eruca vesicaria subsp. sativa</name>
    <name type="common">Garden rocket</name>
    <name type="synonym">Eruca sativa</name>
    <dbReference type="NCBI Taxonomy" id="29727"/>
    <lineage>
        <taxon>Eukaryota</taxon>
        <taxon>Viridiplantae</taxon>
        <taxon>Streptophyta</taxon>
        <taxon>Embryophyta</taxon>
        <taxon>Tracheophyta</taxon>
        <taxon>Spermatophyta</taxon>
        <taxon>Magnoliopsida</taxon>
        <taxon>eudicotyledons</taxon>
        <taxon>Gunneridae</taxon>
        <taxon>Pentapetalae</taxon>
        <taxon>rosids</taxon>
        <taxon>malvids</taxon>
        <taxon>Brassicales</taxon>
        <taxon>Brassicaceae</taxon>
        <taxon>Brassiceae</taxon>
        <taxon>Eruca</taxon>
    </lineage>
</organism>
<keyword evidence="7" id="KW-1185">Reference proteome</keyword>
<evidence type="ECO:0008006" key="8">
    <source>
        <dbReference type="Google" id="ProtNLM"/>
    </source>
</evidence>
<accession>A0ABC8IX85</accession>
<keyword evidence="3" id="KW-0442">Lipid degradation</keyword>